<dbReference type="Pfam" id="PF01590">
    <property type="entry name" value="GAF"/>
    <property type="match status" value="1"/>
</dbReference>
<evidence type="ECO:0000256" key="4">
    <source>
        <dbReference type="ARBA" id="ARBA00022543"/>
    </source>
</evidence>
<feature type="domain" description="PAS" evidence="17">
    <location>
        <begin position="334"/>
        <end position="405"/>
    </location>
</feature>
<reference evidence="20" key="1">
    <citation type="submission" date="2020-12" db="EMBL/GenBank/DDBJ databases">
        <title>Hymenobacter sp.</title>
        <authorList>
            <person name="Kim M.K."/>
        </authorList>
    </citation>
    <scope>NUCLEOTIDE SEQUENCE [LARGE SCALE GENOMIC DNA]</scope>
    <source>
        <strain evidence="20">BT325</strain>
    </source>
</reference>
<evidence type="ECO:0000313" key="20">
    <source>
        <dbReference type="Proteomes" id="UP000620670"/>
    </source>
</evidence>
<keyword evidence="4" id="KW-0600">Photoreceptor protein</keyword>
<evidence type="ECO:0000313" key="19">
    <source>
        <dbReference type="EMBL" id="MBJ6125116.1"/>
    </source>
</evidence>
<dbReference type="InterPro" id="IPR001610">
    <property type="entry name" value="PAC"/>
</dbReference>
<comment type="caution">
    <text evidence="19">The sequence shown here is derived from an EMBL/GenBank/DDBJ whole genome shotgun (WGS) entry which is preliminary data.</text>
</comment>
<proteinExistence type="predicted"/>
<keyword evidence="13" id="KW-0067">ATP-binding</keyword>
<dbReference type="Gene3D" id="2.10.70.100">
    <property type="match status" value="2"/>
</dbReference>
<dbReference type="Gene3D" id="3.30.450.40">
    <property type="match status" value="1"/>
</dbReference>
<keyword evidence="10" id="KW-0677">Repeat</keyword>
<keyword evidence="16" id="KW-0675">Receptor</keyword>
<dbReference type="InterPro" id="IPR013655">
    <property type="entry name" value="PAS_fold_3"/>
</dbReference>
<dbReference type="SMART" id="SM00091">
    <property type="entry name" value="PAS"/>
    <property type="match status" value="2"/>
</dbReference>
<evidence type="ECO:0000256" key="6">
    <source>
        <dbReference type="ARBA" id="ARBA00022606"/>
    </source>
</evidence>
<dbReference type="SMART" id="SM00911">
    <property type="entry name" value="HWE_HK"/>
    <property type="match status" value="1"/>
</dbReference>
<dbReference type="PROSITE" id="PS50113">
    <property type="entry name" value="PAC"/>
    <property type="match status" value="2"/>
</dbReference>
<keyword evidence="9" id="KW-0808">Transferase</keyword>
<dbReference type="Pfam" id="PF07536">
    <property type="entry name" value="HWE_HK"/>
    <property type="match status" value="1"/>
</dbReference>
<keyword evidence="11" id="KW-0547">Nucleotide-binding</keyword>
<dbReference type="RefSeq" id="WP_199047756.1">
    <property type="nucleotide sequence ID" value="NZ_JAELXT010000004.1"/>
</dbReference>
<dbReference type="InterPro" id="IPR013656">
    <property type="entry name" value="PAS_4"/>
</dbReference>
<evidence type="ECO:0000256" key="12">
    <source>
        <dbReference type="ARBA" id="ARBA00022777"/>
    </source>
</evidence>
<evidence type="ECO:0000256" key="15">
    <source>
        <dbReference type="ARBA" id="ARBA00023026"/>
    </source>
</evidence>
<dbReference type="PANTHER" id="PTHR41523">
    <property type="entry name" value="TWO-COMPONENT SYSTEM SENSOR PROTEIN"/>
    <property type="match status" value="1"/>
</dbReference>
<keyword evidence="7" id="KW-0285">Flavoprotein</keyword>
<dbReference type="InterPro" id="IPR036890">
    <property type="entry name" value="HATPase_C_sf"/>
</dbReference>
<dbReference type="InterPro" id="IPR000700">
    <property type="entry name" value="PAS-assoc_C"/>
</dbReference>
<dbReference type="EC" id="2.7.13.3" evidence="2"/>
<dbReference type="Proteomes" id="UP000620670">
    <property type="component" value="Unassembled WGS sequence"/>
</dbReference>
<dbReference type="SUPFAM" id="SSF55781">
    <property type="entry name" value="GAF domain-like"/>
    <property type="match status" value="1"/>
</dbReference>
<feature type="domain" description="PAC" evidence="18">
    <location>
        <begin position="409"/>
        <end position="461"/>
    </location>
</feature>
<name>A0ABS0XYL7_9HYPH</name>
<dbReference type="Pfam" id="PF08447">
    <property type="entry name" value="PAS_3"/>
    <property type="match status" value="2"/>
</dbReference>
<keyword evidence="20" id="KW-1185">Reference proteome</keyword>
<protein>
    <recommendedName>
        <fullName evidence="3">Blue-light-activated histidine kinase</fullName>
        <ecNumber evidence="2">2.7.13.3</ecNumber>
    </recommendedName>
</protein>
<evidence type="ECO:0000256" key="7">
    <source>
        <dbReference type="ARBA" id="ARBA00022630"/>
    </source>
</evidence>
<evidence type="ECO:0000256" key="1">
    <source>
        <dbReference type="ARBA" id="ARBA00000085"/>
    </source>
</evidence>
<dbReference type="InterPro" id="IPR029016">
    <property type="entry name" value="GAF-like_dom_sf"/>
</dbReference>
<evidence type="ECO:0000256" key="10">
    <source>
        <dbReference type="ARBA" id="ARBA00022737"/>
    </source>
</evidence>
<dbReference type="InterPro" id="IPR035965">
    <property type="entry name" value="PAS-like_dom_sf"/>
</dbReference>
<keyword evidence="14" id="KW-0157">Chromophore</keyword>
<evidence type="ECO:0000256" key="14">
    <source>
        <dbReference type="ARBA" id="ARBA00022991"/>
    </source>
</evidence>
<keyword evidence="5" id="KW-0597">Phosphoprotein</keyword>
<evidence type="ECO:0000256" key="11">
    <source>
        <dbReference type="ARBA" id="ARBA00022741"/>
    </source>
</evidence>
<dbReference type="EMBL" id="JAELXT010000004">
    <property type="protein sequence ID" value="MBJ6125116.1"/>
    <property type="molecule type" value="Genomic_DNA"/>
</dbReference>
<dbReference type="Gene3D" id="3.30.450.20">
    <property type="entry name" value="PAS domain"/>
    <property type="match status" value="3"/>
</dbReference>
<evidence type="ECO:0000256" key="13">
    <source>
        <dbReference type="ARBA" id="ARBA00022840"/>
    </source>
</evidence>
<evidence type="ECO:0000259" key="18">
    <source>
        <dbReference type="PROSITE" id="PS50113"/>
    </source>
</evidence>
<evidence type="ECO:0000256" key="2">
    <source>
        <dbReference type="ARBA" id="ARBA00012438"/>
    </source>
</evidence>
<dbReference type="SUPFAM" id="SSF55874">
    <property type="entry name" value="ATPase domain of HSP90 chaperone/DNA topoisomerase II/histidine kinase"/>
    <property type="match status" value="1"/>
</dbReference>
<dbReference type="Pfam" id="PF08448">
    <property type="entry name" value="PAS_4"/>
    <property type="match status" value="1"/>
</dbReference>
<comment type="catalytic activity">
    <reaction evidence="1">
        <text>ATP + protein L-histidine = ADP + protein N-phospho-L-histidine.</text>
        <dbReference type="EC" id="2.7.13.3"/>
    </reaction>
</comment>
<evidence type="ECO:0000256" key="3">
    <source>
        <dbReference type="ARBA" id="ARBA00021740"/>
    </source>
</evidence>
<sequence length="780" mass="88283">MQYRLKSQPDFLAGGGLMGEKIRRHGWSSTPIGDVETWPHSLRTAVSMMLHSKFPTFMVWGPELTAFYNDAYRPMLGSKPEALGRPFREIWSEAWDIMGPIAEKALTGEASYFEDLPITLERKGYPEQTWWTFSYSPVHDENGDVAGVLCIVHETTAKVLSEQRLEFLVRLSDRLRGLNEPIEVITAAQQMLGEHLAVSRVGFGEVEETARYFTTERNWTDGTVAPQIGTHDLTAFGPEIHGALKRGETLVVHNAAEDPRTNSPEHLAAFAALEFSSVVTVSLIKRGRMVAAIYVHNRMPRFWTASEVKLVEDVAERIWDALERARAETALRASEDRLRLAIDAGRMAVWEHKTATDRITVSPELNRMLGYPVDTELDLADLRTRYYPGDRERLSAAAMAALKKGERFFEVEYRYYRVDGSLRWLLMRAEMLLGPDGFPTRTIGVLLDITDRKAAEEALIEREAELMAALEAGSLAIFDFDHVEGRMNPSPRLSELYGYPPDHVLTLADIRARYHPDDVTQILNKRDREQEDASFRSFEWTLRLMMPDGEIRWVNGRGEYVRDANDRIVRSRGVVMDITERKRWEEHQQLLIHELNHRVKNTLATVQSIASQTLRNAGTMQEARSAMEARLLALSRAHDVLTRENWEGAGLIEIVREAMAPYRHERERRIHIEGPDVRLSPRMALAIAMALQELATNAVKYGALSNETGEVRIAWSVSDGSDRRLHLTWSETNGPAVEVPKRRGFGTRLIERSLAQDLHGKASIDFAPAGIVCTVDAPVA</sequence>
<feature type="domain" description="PAC" evidence="18">
    <location>
        <begin position="538"/>
        <end position="590"/>
    </location>
</feature>
<evidence type="ECO:0000256" key="5">
    <source>
        <dbReference type="ARBA" id="ARBA00022553"/>
    </source>
</evidence>
<dbReference type="InterPro" id="IPR000014">
    <property type="entry name" value="PAS"/>
</dbReference>
<accession>A0ABS0XYL7</accession>
<dbReference type="PROSITE" id="PS50112">
    <property type="entry name" value="PAS"/>
    <property type="match status" value="2"/>
</dbReference>
<dbReference type="SMART" id="SM00065">
    <property type="entry name" value="GAF"/>
    <property type="match status" value="1"/>
</dbReference>
<keyword evidence="8" id="KW-0288">FMN</keyword>
<evidence type="ECO:0000259" key="17">
    <source>
        <dbReference type="PROSITE" id="PS50112"/>
    </source>
</evidence>
<evidence type="ECO:0000256" key="8">
    <source>
        <dbReference type="ARBA" id="ARBA00022643"/>
    </source>
</evidence>
<dbReference type="SUPFAM" id="SSF55785">
    <property type="entry name" value="PYP-like sensor domain (PAS domain)"/>
    <property type="match status" value="3"/>
</dbReference>
<dbReference type="SMART" id="SM00086">
    <property type="entry name" value="PAC"/>
    <property type="match status" value="3"/>
</dbReference>
<evidence type="ECO:0000256" key="9">
    <source>
        <dbReference type="ARBA" id="ARBA00022679"/>
    </source>
</evidence>
<dbReference type="PANTHER" id="PTHR41523:SF7">
    <property type="entry name" value="HISTIDINE KINASE"/>
    <property type="match status" value="1"/>
</dbReference>
<keyword evidence="15" id="KW-0843">Virulence</keyword>
<keyword evidence="6" id="KW-0716">Sensory transduction</keyword>
<dbReference type="NCBIfam" id="TIGR00229">
    <property type="entry name" value="sensory_box"/>
    <property type="match status" value="2"/>
</dbReference>
<evidence type="ECO:0000256" key="16">
    <source>
        <dbReference type="ARBA" id="ARBA00023170"/>
    </source>
</evidence>
<keyword evidence="12" id="KW-0418">Kinase</keyword>
<feature type="domain" description="PAS" evidence="17">
    <location>
        <begin position="462"/>
        <end position="533"/>
    </location>
</feature>
<dbReference type="Gene3D" id="3.30.565.10">
    <property type="entry name" value="Histidine kinase-like ATPase, C-terminal domain"/>
    <property type="match status" value="1"/>
</dbReference>
<dbReference type="InterPro" id="IPR011102">
    <property type="entry name" value="Sig_transdc_His_kinase_HWE"/>
</dbReference>
<dbReference type="InterPro" id="IPR003018">
    <property type="entry name" value="GAF"/>
</dbReference>
<gene>
    <name evidence="19" type="ORF">JAO75_06815</name>
</gene>
<organism evidence="19 20">
    <name type="scientific">Microvirga splendida</name>
    <dbReference type="NCBI Taxonomy" id="2795727"/>
    <lineage>
        <taxon>Bacteria</taxon>
        <taxon>Pseudomonadati</taxon>
        <taxon>Pseudomonadota</taxon>
        <taxon>Alphaproteobacteria</taxon>
        <taxon>Hyphomicrobiales</taxon>
        <taxon>Methylobacteriaceae</taxon>
        <taxon>Microvirga</taxon>
    </lineage>
</organism>
<dbReference type="CDD" id="cd00130">
    <property type="entry name" value="PAS"/>
    <property type="match status" value="3"/>
</dbReference>